<evidence type="ECO:0000256" key="3">
    <source>
        <dbReference type="ARBA" id="ARBA00022723"/>
    </source>
</evidence>
<dbReference type="OrthoDB" id="3872700at2"/>
<dbReference type="PANTHER" id="PTHR10696:SF56">
    <property type="entry name" value="TAUD_TFDA-LIKE DOMAIN-CONTAINING PROTEIN"/>
    <property type="match status" value="1"/>
</dbReference>
<comment type="caution">
    <text evidence="9">The sequence shown here is derived from an EMBL/GenBank/DDBJ whole genome shotgun (WGS) entry which is preliminary data.</text>
</comment>
<dbReference type="RefSeq" id="WP_141996458.1">
    <property type="nucleotide sequence ID" value="NZ_VFML01000001.1"/>
</dbReference>
<feature type="domain" description="TauD/TfdA-like" evidence="8">
    <location>
        <begin position="125"/>
        <end position="299"/>
    </location>
</feature>
<dbReference type="GO" id="GO:0005506">
    <property type="term" value="F:iron ion binding"/>
    <property type="evidence" value="ECO:0007669"/>
    <property type="project" value="InterPro"/>
</dbReference>
<dbReference type="InterPro" id="IPR053503">
    <property type="entry name" value="Clavaminate_Synthase"/>
</dbReference>
<reference evidence="9 10" key="1">
    <citation type="submission" date="2019-06" db="EMBL/GenBank/DDBJ databases">
        <title>Sequencing the genomes of 1000 actinobacteria strains.</title>
        <authorList>
            <person name="Klenk H.-P."/>
        </authorList>
    </citation>
    <scope>NUCLEOTIDE SEQUENCE [LARGE SCALE GENOMIC DNA]</scope>
    <source>
        <strain evidence="9 10">DSM 45679</strain>
    </source>
</reference>
<evidence type="ECO:0000313" key="10">
    <source>
        <dbReference type="Proteomes" id="UP000320876"/>
    </source>
</evidence>
<dbReference type="Gene3D" id="3.60.130.10">
    <property type="entry name" value="Clavaminate synthase-like"/>
    <property type="match status" value="1"/>
</dbReference>
<dbReference type="PIRSF" id="PIRSF019543">
    <property type="entry name" value="Clavaminate_syn"/>
    <property type="match status" value="1"/>
</dbReference>
<name>A0A542DEX0_AMYCI</name>
<dbReference type="GO" id="GO:0017000">
    <property type="term" value="P:antibiotic biosynthetic process"/>
    <property type="evidence" value="ECO:0007669"/>
    <property type="project" value="UniProtKB-KW"/>
</dbReference>
<evidence type="ECO:0000259" key="8">
    <source>
        <dbReference type="Pfam" id="PF02668"/>
    </source>
</evidence>
<comment type="cofactor">
    <cofactor evidence="1">
        <name>Fe(2+)</name>
        <dbReference type="ChEBI" id="CHEBI:29033"/>
    </cofactor>
</comment>
<sequence length="324" mass="35662">MTPDTIDCSPHRSELLTLAAALPDPPRTALDAFFEGGTLLAQQLPLPLRDGLAQFNANGNIGGYLLLGGLPVEPDDELPPTPSSGTAPEDRPLLNMEAMLCIVGGALGLLTAYDQGYGNRRSITVLHELFPTTEPHPLSGATSKTQLEFHTDLSHHARQPNYILLSASRGDHEGKAATLVSSIRKALPLLDPSVRDHLFERVFTRQFDAENPNAVAYVRPLYGDRDDPYVSYNRSLMTTKTAKDVAALDALSAALEDVTEPVVLRRGDLLIIDNFRVVHGRAPFFARWDGKDRWLHRAYVRTYRNGQLSGGERPGEIVPFIPRR</sequence>
<dbReference type="InterPro" id="IPR014503">
    <property type="entry name" value="Clavaminate_syn-like"/>
</dbReference>
<keyword evidence="4" id="KW-0560">Oxidoreductase</keyword>
<keyword evidence="5 7" id="KW-0408">Iron</keyword>
<evidence type="ECO:0000256" key="1">
    <source>
        <dbReference type="ARBA" id="ARBA00001954"/>
    </source>
</evidence>
<dbReference type="EMBL" id="VFML01000001">
    <property type="protein sequence ID" value="TQJ01623.1"/>
    <property type="molecule type" value="Genomic_DNA"/>
</dbReference>
<dbReference type="InterPro" id="IPR042098">
    <property type="entry name" value="TauD-like_sf"/>
</dbReference>
<evidence type="ECO:0000256" key="4">
    <source>
        <dbReference type="ARBA" id="ARBA00023002"/>
    </source>
</evidence>
<dbReference type="InterPro" id="IPR003819">
    <property type="entry name" value="TauD/TfdA-like"/>
</dbReference>
<keyword evidence="3 7" id="KW-0479">Metal-binding</keyword>
<dbReference type="PANTHER" id="PTHR10696">
    <property type="entry name" value="GAMMA-BUTYROBETAINE HYDROXYLASE-RELATED"/>
    <property type="match status" value="1"/>
</dbReference>
<dbReference type="Pfam" id="PF02668">
    <property type="entry name" value="TauD"/>
    <property type="match status" value="1"/>
</dbReference>
<protein>
    <submittedName>
        <fullName evidence="9">Clavaminate synthase</fullName>
    </submittedName>
</protein>
<proteinExistence type="inferred from homology"/>
<dbReference type="GO" id="GO:0016491">
    <property type="term" value="F:oxidoreductase activity"/>
    <property type="evidence" value="ECO:0007669"/>
    <property type="project" value="UniProtKB-KW"/>
</dbReference>
<dbReference type="AlphaFoldDB" id="A0A542DEX0"/>
<evidence type="ECO:0000256" key="6">
    <source>
        <dbReference type="ARBA" id="ARBA00023194"/>
    </source>
</evidence>
<evidence type="ECO:0000313" key="9">
    <source>
        <dbReference type="EMBL" id="TQJ01623.1"/>
    </source>
</evidence>
<keyword evidence="6" id="KW-0045">Antibiotic biosynthesis</keyword>
<organism evidence="9 10">
    <name type="scientific">Amycolatopsis cihanbeyliensis</name>
    <dbReference type="NCBI Taxonomy" id="1128664"/>
    <lineage>
        <taxon>Bacteria</taxon>
        <taxon>Bacillati</taxon>
        <taxon>Actinomycetota</taxon>
        <taxon>Actinomycetes</taxon>
        <taxon>Pseudonocardiales</taxon>
        <taxon>Pseudonocardiaceae</taxon>
        <taxon>Amycolatopsis</taxon>
    </lineage>
</organism>
<comment type="similarity">
    <text evidence="2">Belongs to the clavaminate synthase family.</text>
</comment>
<dbReference type="InterPro" id="IPR050411">
    <property type="entry name" value="AlphaKG_dependent_hydroxylases"/>
</dbReference>
<evidence type="ECO:0000256" key="5">
    <source>
        <dbReference type="ARBA" id="ARBA00023004"/>
    </source>
</evidence>
<keyword evidence="10" id="KW-1185">Reference proteome</keyword>
<dbReference type="SUPFAM" id="SSF51197">
    <property type="entry name" value="Clavaminate synthase-like"/>
    <property type="match status" value="1"/>
</dbReference>
<accession>A0A542DEX0</accession>
<gene>
    <name evidence="9" type="ORF">FB471_1318</name>
</gene>
<dbReference type="Proteomes" id="UP000320876">
    <property type="component" value="Unassembled WGS sequence"/>
</dbReference>
<dbReference type="NCBIfam" id="NF043003">
    <property type="entry name" value="ClavSyn_CS1"/>
    <property type="match status" value="1"/>
</dbReference>
<evidence type="ECO:0000256" key="2">
    <source>
        <dbReference type="ARBA" id="ARBA00008425"/>
    </source>
</evidence>
<evidence type="ECO:0000256" key="7">
    <source>
        <dbReference type="PIRSR" id="PIRSR019543-2"/>
    </source>
</evidence>
<feature type="binding site" evidence="7">
    <location>
        <position position="279"/>
    </location>
    <ligand>
        <name>Fe cation</name>
        <dbReference type="ChEBI" id="CHEBI:24875"/>
    </ligand>
</feature>